<dbReference type="Gene3D" id="3.90.79.10">
    <property type="entry name" value="Nucleoside Triphosphate Pyrophosphohydrolase"/>
    <property type="match status" value="1"/>
</dbReference>
<evidence type="ECO:0000256" key="2">
    <source>
        <dbReference type="ARBA" id="ARBA00022801"/>
    </source>
</evidence>
<sequence length="163" mass="18457">MAELNPKAAGYADKVRIRVCGICIENDKLLLVKHEHTIGNKAFWIPPGGGLSYGETIQDCLQREMLEETGLHVKVNRFLFTNEFLQPPLHAVELFFEVSITDGELATGTDPELKQDQQLIEKVQWLSIKEVQSIPIPDKHRVLQHLISLDDLLGQDHYFISGN</sequence>
<organism evidence="5 6">
    <name type="scientific">Pontibacter cellulosilyticus</name>
    <dbReference type="NCBI Taxonomy" id="1720253"/>
    <lineage>
        <taxon>Bacteria</taxon>
        <taxon>Pseudomonadati</taxon>
        <taxon>Bacteroidota</taxon>
        <taxon>Cytophagia</taxon>
        <taxon>Cytophagales</taxon>
        <taxon>Hymenobacteraceae</taxon>
        <taxon>Pontibacter</taxon>
    </lineage>
</organism>
<dbReference type="Pfam" id="PF00293">
    <property type="entry name" value="NUDIX"/>
    <property type="match status" value="1"/>
</dbReference>
<dbReference type="InterPro" id="IPR015797">
    <property type="entry name" value="NUDIX_hydrolase-like_dom_sf"/>
</dbReference>
<dbReference type="RefSeq" id="WP_187065484.1">
    <property type="nucleotide sequence ID" value="NZ_JACRVF010000001.1"/>
</dbReference>
<gene>
    <name evidence="5" type="ORF">H8S84_01375</name>
</gene>
<dbReference type="InterPro" id="IPR020084">
    <property type="entry name" value="NUDIX_hydrolase_CS"/>
</dbReference>
<accession>A0A923SIB2</accession>
<dbReference type="PANTHER" id="PTHR43046">
    <property type="entry name" value="GDP-MANNOSE MANNOSYL HYDROLASE"/>
    <property type="match status" value="1"/>
</dbReference>
<dbReference type="PROSITE" id="PS51462">
    <property type="entry name" value="NUDIX"/>
    <property type="match status" value="1"/>
</dbReference>
<evidence type="ECO:0000313" key="6">
    <source>
        <dbReference type="Proteomes" id="UP000603640"/>
    </source>
</evidence>
<dbReference type="GO" id="GO:0016787">
    <property type="term" value="F:hydrolase activity"/>
    <property type="evidence" value="ECO:0007669"/>
    <property type="project" value="UniProtKB-KW"/>
</dbReference>
<dbReference type="PANTHER" id="PTHR43046:SF14">
    <property type="entry name" value="MUTT_NUDIX FAMILY PROTEIN"/>
    <property type="match status" value="1"/>
</dbReference>
<evidence type="ECO:0000259" key="4">
    <source>
        <dbReference type="PROSITE" id="PS51462"/>
    </source>
</evidence>
<comment type="caution">
    <text evidence="5">The sequence shown here is derived from an EMBL/GenBank/DDBJ whole genome shotgun (WGS) entry which is preliminary data.</text>
</comment>
<dbReference type="InterPro" id="IPR000086">
    <property type="entry name" value="NUDIX_hydrolase_dom"/>
</dbReference>
<comment type="similarity">
    <text evidence="3">Belongs to the Nudix hydrolase family.</text>
</comment>
<proteinExistence type="inferred from homology"/>
<evidence type="ECO:0000256" key="3">
    <source>
        <dbReference type="RuleBase" id="RU003476"/>
    </source>
</evidence>
<evidence type="ECO:0000313" key="5">
    <source>
        <dbReference type="EMBL" id="MBC5991481.1"/>
    </source>
</evidence>
<dbReference type="PROSITE" id="PS00893">
    <property type="entry name" value="NUDIX_BOX"/>
    <property type="match status" value="1"/>
</dbReference>
<protein>
    <submittedName>
        <fullName evidence="5">NUDIX hydrolase</fullName>
    </submittedName>
</protein>
<dbReference type="PRINTS" id="PR00502">
    <property type="entry name" value="NUDIXFAMILY"/>
</dbReference>
<dbReference type="EMBL" id="JACRVF010000001">
    <property type="protein sequence ID" value="MBC5991481.1"/>
    <property type="molecule type" value="Genomic_DNA"/>
</dbReference>
<dbReference type="Proteomes" id="UP000603640">
    <property type="component" value="Unassembled WGS sequence"/>
</dbReference>
<keyword evidence="6" id="KW-1185">Reference proteome</keyword>
<reference evidence="5" key="1">
    <citation type="submission" date="2020-08" db="EMBL/GenBank/DDBJ databases">
        <title>Pontibacter sp. SD6 16S ribosomal RNA gene Genome sequencing and assembly.</title>
        <authorList>
            <person name="Kang M."/>
        </authorList>
    </citation>
    <scope>NUCLEOTIDE SEQUENCE</scope>
    <source>
        <strain evidence="5">SD6</strain>
    </source>
</reference>
<keyword evidence="2 3" id="KW-0378">Hydrolase</keyword>
<name>A0A923SIB2_9BACT</name>
<dbReference type="AlphaFoldDB" id="A0A923SIB2"/>
<evidence type="ECO:0000256" key="1">
    <source>
        <dbReference type="ARBA" id="ARBA00001946"/>
    </source>
</evidence>
<comment type="cofactor">
    <cofactor evidence="1">
        <name>Mg(2+)</name>
        <dbReference type="ChEBI" id="CHEBI:18420"/>
    </cofactor>
</comment>
<dbReference type="InterPro" id="IPR020476">
    <property type="entry name" value="Nudix_hydrolase"/>
</dbReference>
<feature type="domain" description="Nudix hydrolase" evidence="4">
    <location>
        <begin position="15"/>
        <end position="148"/>
    </location>
</feature>
<dbReference type="SUPFAM" id="SSF55811">
    <property type="entry name" value="Nudix"/>
    <property type="match status" value="1"/>
</dbReference>
<dbReference type="CDD" id="cd18880">
    <property type="entry name" value="NUDIX_ADPRase"/>
    <property type="match status" value="1"/>
</dbReference>